<evidence type="ECO:0000313" key="1">
    <source>
        <dbReference type="EMBL" id="MDR7354161.1"/>
    </source>
</evidence>
<accession>A0ABU2B787</accession>
<sequence>MLAPPAFAQAQNMEDSHVVEFDMDDDDISFEDFDADFEFVAIALVPESELVEHSQFGLPPNVQLPKLPSSSIPHVGALGEALTKLASGSSNVKIPDALGNYHGYREVPVHCKGILDRPHQSFHKPKTINTQARVKFDRTMAEISGEVTLTTVGVGSISSGVRTVHDRRRWKHNVARSCDYVTRDYRSTVRIKWRAHAPGRPREGTLEYSEEASIACKTIFDP</sequence>
<reference evidence="1 2" key="1">
    <citation type="submission" date="2023-07" db="EMBL/GenBank/DDBJ databases">
        <title>Sequencing the genomes of 1000 actinobacteria strains.</title>
        <authorList>
            <person name="Klenk H.-P."/>
        </authorList>
    </citation>
    <scope>NUCLEOTIDE SEQUENCE [LARGE SCALE GENOMIC DNA]</scope>
    <source>
        <strain evidence="1 2">DSM 44508</strain>
    </source>
</reference>
<organism evidence="1 2">
    <name type="scientific">Corynebacterium felinum</name>
    <dbReference type="NCBI Taxonomy" id="131318"/>
    <lineage>
        <taxon>Bacteria</taxon>
        <taxon>Bacillati</taxon>
        <taxon>Actinomycetota</taxon>
        <taxon>Actinomycetes</taxon>
        <taxon>Mycobacteriales</taxon>
        <taxon>Corynebacteriaceae</taxon>
        <taxon>Corynebacterium</taxon>
    </lineage>
</organism>
<comment type="caution">
    <text evidence="1">The sequence shown here is derived from an EMBL/GenBank/DDBJ whole genome shotgun (WGS) entry which is preliminary data.</text>
</comment>
<name>A0ABU2B787_9CORY</name>
<evidence type="ECO:0000313" key="2">
    <source>
        <dbReference type="Proteomes" id="UP001183619"/>
    </source>
</evidence>
<dbReference type="Proteomes" id="UP001183619">
    <property type="component" value="Unassembled WGS sequence"/>
</dbReference>
<dbReference type="EMBL" id="JAVDYF010000001">
    <property type="protein sequence ID" value="MDR7354161.1"/>
    <property type="molecule type" value="Genomic_DNA"/>
</dbReference>
<dbReference type="RefSeq" id="WP_277104273.1">
    <property type="nucleotide sequence ID" value="NZ_BAAAJS010000030.1"/>
</dbReference>
<proteinExistence type="predicted"/>
<gene>
    <name evidence="1" type="ORF">J2S37_000699</name>
</gene>
<keyword evidence="2" id="KW-1185">Reference proteome</keyword>
<protein>
    <submittedName>
        <fullName evidence="1">Uncharacterized protein</fullName>
    </submittedName>
</protein>